<dbReference type="PANTHER" id="PTHR46401">
    <property type="entry name" value="GLYCOSYLTRANSFERASE WBBK-RELATED"/>
    <property type="match status" value="1"/>
</dbReference>
<name>A0ABU1TQN1_9FLAO</name>
<keyword evidence="4" id="KW-1185">Reference proteome</keyword>
<evidence type="ECO:0000259" key="2">
    <source>
        <dbReference type="Pfam" id="PF00534"/>
    </source>
</evidence>
<gene>
    <name evidence="3" type="ORF">J2X31_002306</name>
</gene>
<dbReference type="CDD" id="cd03801">
    <property type="entry name" value="GT4_PimA-like"/>
    <property type="match status" value="1"/>
</dbReference>
<protein>
    <submittedName>
        <fullName evidence="3">Glycosyltransferase involved in cell wall biosynthesis</fullName>
    </submittedName>
</protein>
<reference evidence="3 4" key="1">
    <citation type="submission" date="2023-07" db="EMBL/GenBank/DDBJ databases">
        <title>Sorghum-associated microbial communities from plants grown in Nebraska, USA.</title>
        <authorList>
            <person name="Schachtman D."/>
        </authorList>
    </citation>
    <scope>NUCLEOTIDE SEQUENCE [LARGE SCALE GENOMIC DNA]</scope>
    <source>
        <strain evidence="3 4">3773</strain>
    </source>
</reference>
<dbReference type="Pfam" id="PF00534">
    <property type="entry name" value="Glycos_transf_1"/>
    <property type="match status" value="1"/>
</dbReference>
<dbReference type="SUPFAM" id="SSF53756">
    <property type="entry name" value="UDP-Glycosyltransferase/glycogen phosphorylase"/>
    <property type="match status" value="1"/>
</dbReference>
<sequence length="366" mass="43256">MKLIINTVNLRIGGAFQRSISFLNEIKEFTKDEFHVFYNDEIAKQIAIDTFPSNFKFYYFDQSPASLKHRKRIIKEFDRIEKEVHPDAVFSFVGPCYWRASSPHLVGYGIPHIVYDEYKYVKQYSWKTKLEMIYKKWWTKYEADYWVVQTEDVRQRLSKRLNVDVNKVFLVSNGIGQQYKNAVPQKRNDSNVKKLLMISTYRPSKNFDIIKEVIPFLENDTFQYEFHITINKEDYDKNFKGFEKSIINHGHVKASDCPALYNMSDAMFLPSHLECFSASYPEAMKMQRPILTSNLSFATTVCEDAGLYFDNTNPNDVADKIKKLFHSPELYDDLVMKGNKRLNFFDNSRQQAEKYLHICDLIRKRP</sequence>
<dbReference type="Proteomes" id="UP001255185">
    <property type="component" value="Unassembled WGS sequence"/>
</dbReference>
<organism evidence="3 4">
    <name type="scientific">Flavobacterium arsenatis</name>
    <dbReference type="NCBI Taxonomy" id="1484332"/>
    <lineage>
        <taxon>Bacteria</taxon>
        <taxon>Pseudomonadati</taxon>
        <taxon>Bacteroidota</taxon>
        <taxon>Flavobacteriia</taxon>
        <taxon>Flavobacteriales</taxon>
        <taxon>Flavobacteriaceae</taxon>
        <taxon>Flavobacterium</taxon>
    </lineage>
</organism>
<dbReference type="Gene3D" id="3.40.50.2000">
    <property type="entry name" value="Glycogen Phosphorylase B"/>
    <property type="match status" value="2"/>
</dbReference>
<keyword evidence="1" id="KW-0808">Transferase</keyword>
<dbReference type="EMBL" id="JAVDVI010000009">
    <property type="protein sequence ID" value="MDR6968289.1"/>
    <property type="molecule type" value="Genomic_DNA"/>
</dbReference>
<evidence type="ECO:0000313" key="3">
    <source>
        <dbReference type="EMBL" id="MDR6968289.1"/>
    </source>
</evidence>
<dbReference type="PANTHER" id="PTHR46401:SF2">
    <property type="entry name" value="GLYCOSYLTRANSFERASE WBBK-RELATED"/>
    <property type="match status" value="1"/>
</dbReference>
<dbReference type="InterPro" id="IPR001296">
    <property type="entry name" value="Glyco_trans_1"/>
</dbReference>
<comment type="caution">
    <text evidence="3">The sequence shown here is derived from an EMBL/GenBank/DDBJ whole genome shotgun (WGS) entry which is preliminary data.</text>
</comment>
<accession>A0ABU1TQN1</accession>
<evidence type="ECO:0000313" key="4">
    <source>
        <dbReference type="Proteomes" id="UP001255185"/>
    </source>
</evidence>
<feature type="domain" description="Glycosyl transferase family 1" evidence="2">
    <location>
        <begin position="185"/>
        <end position="340"/>
    </location>
</feature>
<proteinExistence type="predicted"/>
<dbReference type="RefSeq" id="WP_310026816.1">
    <property type="nucleotide sequence ID" value="NZ_JAVDVI010000009.1"/>
</dbReference>
<evidence type="ECO:0000256" key="1">
    <source>
        <dbReference type="ARBA" id="ARBA00022679"/>
    </source>
</evidence>